<feature type="region of interest" description="Disordered" evidence="8">
    <location>
        <begin position="548"/>
        <end position="719"/>
    </location>
</feature>
<dbReference type="OrthoDB" id="6356248at2759"/>
<feature type="transmembrane region" description="Helical" evidence="7">
    <location>
        <begin position="173"/>
        <end position="191"/>
    </location>
</feature>
<feature type="compositionally biased region" description="Acidic residues" evidence="8">
    <location>
        <begin position="643"/>
        <end position="672"/>
    </location>
</feature>
<feature type="transmembrane region" description="Helical" evidence="7">
    <location>
        <begin position="43"/>
        <end position="67"/>
    </location>
</feature>
<dbReference type="GO" id="GO:0005886">
    <property type="term" value="C:plasma membrane"/>
    <property type="evidence" value="ECO:0007669"/>
    <property type="project" value="UniProtKB-SubCell"/>
</dbReference>
<gene>
    <name evidence="9" type="ORF">J437_LFUL002152</name>
</gene>
<dbReference type="InterPro" id="IPR018629">
    <property type="entry name" value="XK-rel"/>
</dbReference>
<evidence type="ECO:0000256" key="6">
    <source>
        <dbReference type="ARBA" id="ARBA00023136"/>
    </source>
</evidence>
<proteinExistence type="inferred from homology"/>
<keyword evidence="5 7" id="KW-1133">Transmembrane helix</keyword>
<feature type="transmembrane region" description="Helical" evidence="7">
    <location>
        <begin position="332"/>
        <end position="353"/>
    </location>
</feature>
<organism evidence="9 10">
    <name type="scientific">Ladona fulva</name>
    <name type="common">Scarce chaser dragonfly</name>
    <name type="synonym">Libellula fulva</name>
    <dbReference type="NCBI Taxonomy" id="123851"/>
    <lineage>
        <taxon>Eukaryota</taxon>
        <taxon>Metazoa</taxon>
        <taxon>Ecdysozoa</taxon>
        <taxon>Arthropoda</taxon>
        <taxon>Hexapoda</taxon>
        <taxon>Insecta</taxon>
        <taxon>Pterygota</taxon>
        <taxon>Palaeoptera</taxon>
        <taxon>Odonata</taxon>
        <taxon>Epiprocta</taxon>
        <taxon>Anisoptera</taxon>
        <taxon>Libelluloidea</taxon>
        <taxon>Libellulidae</taxon>
        <taxon>Ladona</taxon>
    </lineage>
</organism>
<keyword evidence="3" id="KW-1003">Cell membrane</keyword>
<feature type="transmembrane region" description="Helical" evidence="7">
    <location>
        <begin position="139"/>
        <end position="161"/>
    </location>
</feature>
<accession>A0A8K0K228</accession>
<sequence length="785" mass="87330">MAHEFLPLCDVLFNIISLASYFCDVVFDVVMVYALFEQQQFSWVVVCLVFIISSLIICQIVSLRWYFGTPSCREEVDGQGDSEKYKEKVSLWQKNYCKKRSLPIFITHVILCGVLWRYFKLFMPVDPRRVKHEVRELCVLRLIHAFAEAAPMLLLQLHLIWTEVAPKELSDLTLVSTALSLFSVCWALASFGKNAARPRYIGRLVLTWPGVVSQFLWRLGTVGSRAVCLAAYAAAYGRWVLLVLGLHWVSMFLWLVSPRSAFHGEGFSRPRRAALSALLALVHVLCYVNLREESPRCRMAAFYIIMFLENALLVTAWLVGSRQTKDDVTLRTTIPCISLALFGSGMLFLFLYYRYFHVRRLQYAYDQQRPDGFTTGGSIGEGDDGLTGVEGSTDLQGNHTREGNGVRSCGKQFQGKTGSGMNGHCVGISSSNGGLPYAPGVFNCRFNPATKRKKKKPTTFVPPPAPVPPSTRQPETVAPLPPPFWKTPLPPATGMVGVAGGGGSSVAGGSSENDGSSVGSRVDIRQKLREKREQQLAELRLIEEEMEQGKLQRRPAHPGCSGGAADGVALPRQPIPRAKRQPWPRPCPPHLPYVVPPPRKQRRSNTPEILLAPRYLDGGSGGVGNSALQPSSRIYYHRHGDKEDDDEEEMGLRDDEDVEEEEDDEEDEEEDVGAALDWVCTHSDEFSGSNRSGHCGPRVGGGVSGDRGGEGGGSGDGVCVAVSGKRERRRCRGGEECRDKAMYKSYRIPSDIDSQISLPRSYTLPREFKYYRRPKSRKAIRSEHF</sequence>
<comment type="caution">
    <text evidence="9">The sequence shown here is derived from an EMBL/GenBank/DDBJ whole genome shotgun (WGS) entry which is preliminary data.</text>
</comment>
<evidence type="ECO:0000313" key="10">
    <source>
        <dbReference type="Proteomes" id="UP000792457"/>
    </source>
</evidence>
<dbReference type="EMBL" id="KZ308200">
    <property type="protein sequence ID" value="KAG8224548.1"/>
    <property type="molecule type" value="Genomic_DNA"/>
</dbReference>
<keyword evidence="4 7" id="KW-0812">Transmembrane</keyword>
<evidence type="ECO:0000256" key="8">
    <source>
        <dbReference type="SAM" id="MobiDB-lite"/>
    </source>
</evidence>
<evidence type="ECO:0000256" key="5">
    <source>
        <dbReference type="ARBA" id="ARBA00022989"/>
    </source>
</evidence>
<feature type="region of interest" description="Disordered" evidence="8">
    <location>
        <begin position="502"/>
        <end position="521"/>
    </location>
</feature>
<dbReference type="PANTHER" id="PTHR16024:SF4">
    <property type="entry name" value="XK-RELATED PROTEIN"/>
    <property type="match status" value="1"/>
</dbReference>
<keyword evidence="6 7" id="KW-0472">Membrane</keyword>
<dbReference type="InterPro" id="IPR050895">
    <property type="entry name" value="XK-related_scramblase"/>
</dbReference>
<dbReference type="Pfam" id="PF09815">
    <property type="entry name" value="XK-related"/>
    <property type="match status" value="1"/>
</dbReference>
<evidence type="ECO:0000256" key="2">
    <source>
        <dbReference type="ARBA" id="ARBA00008789"/>
    </source>
</evidence>
<dbReference type="AlphaFoldDB" id="A0A8K0K228"/>
<feature type="transmembrane region" description="Helical" evidence="7">
    <location>
        <begin position="239"/>
        <end position="257"/>
    </location>
</feature>
<keyword evidence="10" id="KW-1185">Reference proteome</keyword>
<name>A0A8K0K228_LADFU</name>
<feature type="compositionally biased region" description="Pro residues" evidence="8">
    <location>
        <begin position="583"/>
        <end position="598"/>
    </location>
</feature>
<protein>
    <recommendedName>
        <fullName evidence="7">XK-related protein</fullName>
    </recommendedName>
</protein>
<evidence type="ECO:0000256" key="7">
    <source>
        <dbReference type="RuleBase" id="RU910716"/>
    </source>
</evidence>
<feature type="non-terminal residue" evidence="9">
    <location>
        <position position="785"/>
    </location>
</feature>
<feature type="transmembrane region" description="Helical" evidence="7">
    <location>
        <begin position="12"/>
        <end position="36"/>
    </location>
</feature>
<dbReference type="PANTHER" id="PTHR16024">
    <property type="entry name" value="XK-RELATED PROTEIN"/>
    <property type="match status" value="1"/>
</dbReference>
<feature type="compositionally biased region" description="Pro residues" evidence="8">
    <location>
        <begin position="460"/>
        <end position="471"/>
    </location>
</feature>
<feature type="transmembrane region" description="Helical" evidence="7">
    <location>
        <begin position="101"/>
        <end position="119"/>
    </location>
</feature>
<evidence type="ECO:0000256" key="3">
    <source>
        <dbReference type="ARBA" id="ARBA00022475"/>
    </source>
</evidence>
<reference evidence="9" key="2">
    <citation type="submission" date="2017-10" db="EMBL/GenBank/DDBJ databases">
        <title>Ladona fulva Genome sequencing and assembly.</title>
        <authorList>
            <person name="Murali S."/>
            <person name="Richards S."/>
            <person name="Bandaranaike D."/>
            <person name="Bellair M."/>
            <person name="Blankenburg K."/>
            <person name="Chao H."/>
            <person name="Dinh H."/>
            <person name="Doddapaneni H."/>
            <person name="Dugan-Rocha S."/>
            <person name="Elkadiri S."/>
            <person name="Gnanaolivu R."/>
            <person name="Hernandez B."/>
            <person name="Skinner E."/>
            <person name="Javaid M."/>
            <person name="Lee S."/>
            <person name="Li M."/>
            <person name="Ming W."/>
            <person name="Munidasa M."/>
            <person name="Muniz J."/>
            <person name="Nguyen L."/>
            <person name="Hughes D."/>
            <person name="Osuji N."/>
            <person name="Pu L.-L."/>
            <person name="Puazo M."/>
            <person name="Qu C."/>
            <person name="Quiroz J."/>
            <person name="Raj R."/>
            <person name="Weissenberger G."/>
            <person name="Xin Y."/>
            <person name="Zou X."/>
            <person name="Han Y."/>
            <person name="Worley K."/>
            <person name="Muzny D."/>
            <person name="Gibbs R."/>
        </authorList>
    </citation>
    <scope>NUCLEOTIDE SEQUENCE</scope>
    <source>
        <strain evidence="9">Sampled in the wild</strain>
    </source>
</reference>
<evidence type="ECO:0000256" key="4">
    <source>
        <dbReference type="ARBA" id="ARBA00022692"/>
    </source>
</evidence>
<evidence type="ECO:0000256" key="1">
    <source>
        <dbReference type="ARBA" id="ARBA00004651"/>
    </source>
</evidence>
<comment type="similarity">
    <text evidence="2 7">Belongs to the XK family.</text>
</comment>
<feature type="compositionally biased region" description="Gly residues" evidence="8">
    <location>
        <begin position="698"/>
        <end position="716"/>
    </location>
</feature>
<reference evidence="9" key="1">
    <citation type="submission" date="2013-04" db="EMBL/GenBank/DDBJ databases">
        <authorList>
            <person name="Qu J."/>
            <person name="Murali S.C."/>
            <person name="Bandaranaike D."/>
            <person name="Bellair M."/>
            <person name="Blankenburg K."/>
            <person name="Chao H."/>
            <person name="Dinh H."/>
            <person name="Doddapaneni H."/>
            <person name="Downs B."/>
            <person name="Dugan-Rocha S."/>
            <person name="Elkadiri S."/>
            <person name="Gnanaolivu R.D."/>
            <person name="Hernandez B."/>
            <person name="Javaid M."/>
            <person name="Jayaseelan J.C."/>
            <person name="Lee S."/>
            <person name="Li M."/>
            <person name="Ming W."/>
            <person name="Munidasa M."/>
            <person name="Muniz J."/>
            <person name="Nguyen L."/>
            <person name="Ongeri F."/>
            <person name="Osuji N."/>
            <person name="Pu L.-L."/>
            <person name="Puazo M."/>
            <person name="Qu C."/>
            <person name="Quiroz J."/>
            <person name="Raj R."/>
            <person name="Weissenberger G."/>
            <person name="Xin Y."/>
            <person name="Zou X."/>
            <person name="Han Y."/>
            <person name="Richards S."/>
            <person name="Worley K."/>
            <person name="Muzny D."/>
            <person name="Gibbs R."/>
        </authorList>
    </citation>
    <scope>NUCLEOTIDE SEQUENCE</scope>
    <source>
        <strain evidence="9">Sampled in the wild</strain>
    </source>
</reference>
<feature type="transmembrane region" description="Helical" evidence="7">
    <location>
        <begin position="302"/>
        <end position="320"/>
    </location>
</feature>
<feature type="region of interest" description="Disordered" evidence="8">
    <location>
        <begin position="452"/>
        <end position="477"/>
    </location>
</feature>
<dbReference type="Proteomes" id="UP000792457">
    <property type="component" value="Unassembled WGS sequence"/>
</dbReference>
<comment type="subcellular location">
    <subcellularLocation>
        <location evidence="1">Cell membrane</location>
        <topology evidence="1">Multi-pass membrane protein</topology>
    </subcellularLocation>
    <subcellularLocation>
        <location evidence="7">Membrane</location>
        <topology evidence="7">Multi-pass membrane protein</topology>
    </subcellularLocation>
</comment>
<evidence type="ECO:0000313" key="9">
    <source>
        <dbReference type="EMBL" id="KAG8224548.1"/>
    </source>
</evidence>